<sequence>MLLYLPPYCPDLNPIEESFSTWKAYLRRHGSVLRDSDDPVDVLLDACGCVTADMAYSWFKHAGYIVT</sequence>
<evidence type="ECO:0000313" key="2">
    <source>
        <dbReference type="EMBL" id="PBK71795.1"/>
    </source>
</evidence>
<gene>
    <name evidence="2" type="ORF">ARMSODRAFT_883432</name>
</gene>
<dbReference type="InterPro" id="IPR036397">
    <property type="entry name" value="RNaseH_sf"/>
</dbReference>
<keyword evidence="3" id="KW-1185">Reference proteome</keyword>
<dbReference type="AlphaFoldDB" id="A0A2H3BLP7"/>
<dbReference type="EMBL" id="KZ293423">
    <property type="protein sequence ID" value="PBK71795.1"/>
    <property type="molecule type" value="Genomic_DNA"/>
</dbReference>
<dbReference type="STRING" id="1076256.A0A2H3BLP7"/>
<reference evidence="3" key="1">
    <citation type="journal article" date="2017" name="Nat. Ecol. Evol.">
        <title>Genome expansion and lineage-specific genetic innovations in the forest pathogenic fungi Armillaria.</title>
        <authorList>
            <person name="Sipos G."/>
            <person name="Prasanna A.N."/>
            <person name="Walter M.C."/>
            <person name="O'Connor E."/>
            <person name="Balint B."/>
            <person name="Krizsan K."/>
            <person name="Kiss B."/>
            <person name="Hess J."/>
            <person name="Varga T."/>
            <person name="Slot J."/>
            <person name="Riley R."/>
            <person name="Boka B."/>
            <person name="Rigling D."/>
            <person name="Barry K."/>
            <person name="Lee J."/>
            <person name="Mihaltcheva S."/>
            <person name="LaButti K."/>
            <person name="Lipzen A."/>
            <person name="Waldron R."/>
            <person name="Moloney N.M."/>
            <person name="Sperisen C."/>
            <person name="Kredics L."/>
            <person name="Vagvoelgyi C."/>
            <person name="Patrignani A."/>
            <person name="Fitzpatrick D."/>
            <person name="Nagy I."/>
            <person name="Doyle S."/>
            <person name="Anderson J.B."/>
            <person name="Grigoriev I.V."/>
            <person name="Gueldener U."/>
            <person name="Muensterkoetter M."/>
            <person name="Nagy L.G."/>
        </authorList>
    </citation>
    <scope>NUCLEOTIDE SEQUENCE [LARGE SCALE GENOMIC DNA]</scope>
    <source>
        <strain evidence="3">28-4</strain>
    </source>
</reference>
<name>A0A2H3BLP7_9AGAR</name>
<evidence type="ECO:0000259" key="1">
    <source>
        <dbReference type="Pfam" id="PF13358"/>
    </source>
</evidence>
<dbReference type="Gene3D" id="3.30.420.10">
    <property type="entry name" value="Ribonuclease H-like superfamily/Ribonuclease H"/>
    <property type="match status" value="1"/>
</dbReference>
<dbReference type="GO" id="GO:0003676">
    <property type="term" value="F:nucleic acid binding"/>
    <property type="evidence" value="ECO:0007669"/>
    <property type="project" value="InterPro"/>
</dbReference>
<feature type="domain" description="Tc1-like transposase DDE" evidence="1">
    <location>
        <begin position="2"/>
        <end position="31"/>
    </location>
</feature>
<dbReference type="Proteomes" id="UP000218334">
    <property type="component" value="Unassembled WGS sequence"/>
</dbReference>
<dbReference type="InterPro" id="IPR038717">
    <property type="entry name" value="Tc1-like_DDE_dom"/>
</dbReference>
<proteinExistence type="predicted"/>
<evidence type="ECO:0000313" key="3">
    <source>
        <dbReference type="Proteomes" id="UP000218334"/>
    </source>
</evidence>
<dbReference type="Pfam" id="PF13358">
    <property type="entry name" value="DDE_3"/>
    <property type="match status" value="1"/>
</dbReference>
<accession>A0A2H3BLP7</accession>
<protein>
    <recommendedName>
        <fullName evidence="1">Tc1-like transposase DDE domain-containing protein</fullName>
    </recommendedName>
</protein>
<organism evidence="2 3">
    <name type="scientific">Armillaria solidipes</name>
    <dbReference type="NCBI Taxonomy" id="1076256"/>
    <lineage>
        <taxon>Eukaryota</taxon>
        <taxon>Fungi</taxon>
        <taxon>Dikarya</taxon>
        <taxon>Basidiomycota</taxon>
        <taxon>Agaricomycotina</taxon>
        <taxon>Agaricomycetes</taxon>
        <taxon>Agaricomycetidae</taxon>
        <taxon>Agaricales</taxon>
        <taxon>Marasmiineae</taxon>
        <taxon>Physalacriaceae</taxon>
        <taxon>Armillaria</taxon>
    </lineage>
</organism>